<keyword evidence="12" id="KW-1185">Reference proteome</keyword>
<evidence type="ECO:0000259" key="10">
    <source>
        <dbReference type="PROSITE" id="PS50011"/>
    </source>
</evidence>
<dbReference type="PROSITE" id="PS00107">
    <property type="entry name" value="PROTEIN_KINASE_ATP"/>
    <property type="match status" value="1"/>
</dbReference>
<dbReference type="SMART" id="SM00220">
    <property type="entry name" value="S_TKc"/>
    <property type="match status" value="1"/>
</dbReference>
<reference evidence="11" key="2">
    <citation type="submission" date="2021-03" db="UniProtKB">
        <authorList>
            <consortium name="EnsemblPlants"/>
        </authorList>
    </citation>
    <scope>IDENTIFICATION</scope>
</reference>
<evidence type="ECO:0000256" key="2">
    <source>
        <dbReference type="ARBA" id="ARBA00022527"/>
    </source>
</evidence>
<feature type="domain" description="Protein kinase" evidence="10">
    <location>
        <begin position="27"/>
        <end position="278"/>
    </location>
</feature>
<evidence type="ECO:0000313" key="11">
    <source>
        <dbReference type="EnsemblPlants" id="AUR62036237-RA:cds"/>
    </source>
</evidence>
<accession>A0A803MW72</accession>
<dbReference type="InterPro" id="IPR011009">
    <property type="entry name" value="Kinase-like_dom_sf"/>
</dbReference>
<dbReference type="PANTHER" id="PTHR24346">
    <property type="entry name" value="MAP/MICROTUBULE AFFINITY-REGULATING KINASE"/>
    <property type="match status" value="1"/>
</dbReference>
<comment type="function">
    <text evidence="7">CIPK serine-threonine protein kinases interact with CBL proteins. Binding of a CBL protein to the regulatory NAF domain of CIPK protein lead to the activation of the kinase in a calcium-dependent manner.</text>
</comment>
<feature type="binding site" evidence="8">
    <location>
        <position position="56"/>
    </location>
    <ligand>
        <name>ATP</name>
        <dbReference type="ChEBI" id="CHEBI:30616"/>
    </ligand>
</feature>
<protein>
    <recommendedName>
        <fullName evidence="10">Protein kinase domain-containing protein</fullName>
    </recommendedName>
</protein>
<dbReference type="KEGG" id="cqi:110684693"/>
<evidence type="ECO:0000256" key="1">
    <source>
        <dbReference type="ARBA" id="ARBA00006234"/>
    </source>
</evidence>
<keyword evidence="6 8" id="KW-0067">ATP-binding</keyword>
<dbReference type="CDD" id="cd14003">
    <property type="entry name" value="STKc_AMPK-like"/>
    <property type="match status" value="1"/>
</dbReference>
<reference evidence="11" key="1">
    <citation type="journal article" date="2017" name="Nature">
        <title>The genome of Chenopodium quinoa.</title>
        <authorList>
            <person name="Jarvis D.E."/>
            <person name="Ho Y.S."/>
            <person name="Lightfoot D.J."/>
            <person name="Schmoeckel S.M."/>
            <person name="Li B."/>
            <person name="Borm T.J.A."/>
            <person name="Ohyanagi H."/>
            <person name="Mineta K."/>
            <person name="Michell C.T."/>
            <person name="Saber N."/>
            <person name="Kharbatia N.M."/>
            <person name="Rupper R.R."/>
            <person name="Sharp A.R."/>
            <person name="Dally N."/>
            <person name="Boughton B.A."/>
            <person name="Woo Y.H."/>
            <person name="Gao G."/>
            <person name="Schijlen E.G.W.M."/>
            <person name="Guo X."/>
            <person name="Momin A.A."/>
            <person name="Negrao S."/>
            <person name="Al-Babili S."/>
            <person name="Gehring C."/>
            <person name="Roessner U."/>
            <person name="Jung C."/>
            <person name="Murphy K."/>
            <person name="Arold S.T."/>
            <person name="Gojobori T."/>
            <person name="van der Linden C.G."/>
            <person name="van Loo E.N."/>
            <person name="Jellen E.N."/>
            <person name="Maughan P.J."/>
            <person name="Tester M."/>
        </authorList>
    </citation>
    <scope>NUCLEOTIDE SEQUENCE [LARGE SCALE GENOMIC DNA]</scope>
    <source>
        <strain evidence="11">cv. PI 614886</strain>
    </source>
</reference>
<dbReference type="Gene3D" id="1.10.510.10">
    <property type="entry name" value="Transferase(Phosphotransferase) domain 1"/>
    <property type="match status" value="1"/>
</dbReference>
<name>A0A803MW72_CHEQI</name>
<evidence type="ECO:0000256" key="3">
    <source>
        <dbReference type="ARBA" id="ARBA00022679"/>
    </source>
</evidence>
<sequence length="280" mass="31107">MAGPPFAPSTSSAIPNGAELARLLPGYALDGTIGSGATSVVKKARHVRTGQVVAIKIISIRDKMSENLVKKEVTILKMLVESPQIIRLYDVVYTEDYACLVLDYAPNGDFLSYVTVRTKMSEAEARPYFLQLISGVEYLHQKMVAHRDLKLENLLIDGNFNLKISDFGLSAIMNNSYLLKQSCGSPHYAAPEIFSNKPYYGTQVDAWSCGIILYAIVCGSFPFEDVEPDGLYDKIKSGQFEFPDMYLSAEFRDLVAGMLTVCPLNRMTISKIRQHPWVLA</sequence>
<dbReference type="RefSeq" id="XP_021716825.1">
    <property type="nucleotide sequence ID" value="XM_021861133.1"/>
</dbReference>
<dbReference type="Gramene" id="AUR62036237-RA">
    <property type="protein sequence ID" value="AUR62036237-RA:cds"/>
    <property type="gene ID" value="AUR62036237"/>
</dbReference>
<keyword evidence="5" id="KW-0418">Kinase</keyword>
<comment type="similarity">
    <text evidence="1">Belongs to the protein kinase superfamily. CAMK Ser/Thr protein kinase family. SNF1 subfamily.</text>
</comment>
<dbReference type="InterPro" id="IPR017441">
    <property type="entry name" value="Protein_kinase_ATP_BS"/>
</dbReference>
<dbReference type="Proteomes" id="UP000596660">
    <property type="component" value="Unplaced"/>
</dbReference>
<dbReference type="GO" id="GO:0005737">
    <property type="term" value="C:cytoplasm"/>
    <property type="evidence" value="ECO:0007669"/>
    <property type="project" value="TreeGrafter"/>
</dbReference>
<dbReference type="InterPro" id="IPR000719">
    <property type="entry name" value="Prot_kinase_dom"/>
</dbReference>
<keyword evidence="4 8" id="KW-0547">Nucleotide-binding</keyword>
<evidence type="ECO:0000256" key="5">
    <source>
        <dbReference type="ARBA" id="ARBA00022777"/>
    </source>
</evidence>
<dbReference type="GO" id="GO:0035556">
    <property type="term" value="P:intracellular signal transduction"/>
    <property type="evidence" value="ECO:0007669"/>
    <property type="project" value="TreeGrafter"/>
</dbReference>
<keyword evidence="2 9" id="KW-0723">Serine/threonine-protein kinase</keyword>
<evidence type="ECO:0000256" key="7">
    <source>
        <dbReference type="ARBA" id="ARBA00058225"/>
    </source>
</evidence>
<dbReference type="FunFam" id="1.10.510.10:FF:000571">
    <property type="entry name" value="Maternal embryonic leucine zipper kinase"/>
    <property type="match status" value="1"/>
</dbReference>
<organism evidence="11 12">
    <name type="scientific">Chenopodium quinoa</name>
    <name type="common">Quinoa</name>
    <dbReference type="NCBI Taxonomy" id="63459"/>
    <lineage>
        <taxon>Eukaryota</taxon>
        <taxon>Viridiplantae</taxon>
        <taxon>Streptophyta</taxon>
        <taxon>Embryophyta</taxon>
        <taxon>Tracheophyta</taxon>
        <taxon>Spermatophyta</taxon>
        <taxon>Magnoliopsida</taxon>
        <taxon>eudicotyledons</taxon>
        <taxon>Gunneridae</taxon>
        <taxon>Pentapetalae</taxon>
        <taxon>Caryophyllales</taxon>
        <taxon>Chenopodiaceae</taxon>
        <taxon>Chenopodioideae</taxon>
        <taxon>Atripliceae</taxon>
        <taxon>Chenopodium</taxon>
    </lineage>
</organism>
<dbReference type="EnsemblPlants" id="AUR62036237-RA">
    <property type="protein sequence ID" value="AUR62036237-RA:cds"/>
    <property type="gene ID" value="AUR62036237"/>
</dbReference>
<dbReference type="PROSITE" id="PS00108">
    <property type="entry name" value="PROTEIN_KINASE_ST"/>
    <property type="match status" value="1"/>
</dbReference>
<dbReference type="InterPro" id="IPR008271">
    <property type="entry name" value="Ser/Thr_kinase_AS"/>
</dbReference>
<dbReference type="OMA" id="LAMHTID"/>
<dbReference type="OrthoDB" id="193931at2759"/>
<dbReference type="SUPFAM" id="SSF56112">
    <property type="entry name" value="Protein kinase-like (PK-like)"/>
    <property type="match status" value="1"/>
</dbReference>
<evidence type="ECO:0000256" key="6">
    <source>
        <dbReference type="ARBA" id="ARBA00022840"/>
    </source>
</evidence>
<dbReference type="GO" id="GO:0004674">
    <property type="term" value="F:protein serine/threonine kinase activity"/>
    <property type="evidence" value="ECO:0007669"/>
    <property type="project" value="UniProtKB-KW"/>
</dbReference>
<proteinExistence type="inferred from homology"/>
<dbReference type="PROSITE" id="PS50011">
    <property type="entry name" value="PROTEIN_KINASE_DOM"/>
    <property type="match status" value="1"/>
</dbReference>
<evidence type="ECO:0000256" key="9">
    <source>
        <dbReference type="RuleBase" id="RU000304"/>
    </source>
</evidence>
<dbReference type="Pfam" id="PF00069">
    <property type="entry name" value="Pkinase"/>
    <property type="match status" value="1"/>
</dbReference>
<dbReference type="GeneID" id="110684693"/>
<evidence type="ECO:0000256" key="8">
    <source>
        <dbReference type="PROSITE-ProRule" id="PRU10141"/>
    </source>
</evidence>
<evidence type="ECO:0000313" key="12">
    <source>
        <dbReference type="Proteomes" id="UP000596660"/>
    </source>
</evidence>
<dbReference type="PANTHER" id="PTHR24346:SF82">
    <property type="entry name" value="KP78A-RELATED"/>
    <property type="match status" value="1"/>
</dbReference>
<dbReference type="AlphaFoldDB" id="A0A803MW72"/>
<evidence type="ECO:0000256" key="4">
    <source>
        <dbReference type="ARBA" id="ARBA00022741"/>
    </source>
</evidence>
<gene>
    <name evidence="11" type="primary">LOC110684693</name>
</gene>
<dbReference type="GO" id="GO:0005524">
    <property type="term" value="F:ATP binding"/>
    <property type="evidence" value="ECO:0007669"/>
    <property type="project" value="UniProtKB-UniRule"/>
</dbReference>
<keyword evidence="3" id="KW-0808">Transferase</keyword>